<feature type="transmembrane region" description="Helical" evidence="5">
    <location>
        <begin position="12"/>
        <end position="34"/>
    </location>
</feature>
<keyword evidence="2" id="KW-0285">Flavoprotein</keyword>
<comment type="caution">
    <text evidence="7">The sequence shown here is derived from an EMBL/GenBank/DDBJ whole genome shotgun (WGS) entry which is preliminary data.</text>
</comment>
<dbReference type="AlphaFoldDB" id="A0A8H7XJS5"/>
<keyword evidence="4" id="KW-0560">Oxidoreductase</keyword>
<dbReference type="PANTHER" id="PTHR43004:SF19">
    <property type="entry name" value="BINDING MONOOXYGENASE, PUTATIVE (JCVI)-RELATED"/>
    <property type="match status" value="1"/>
</dbReference>
<dbReference type="EMBL" id="JAFIQS010000024">
    <property type="protein sequence ID" value="KAG5161862.1"/>
    <property type="molecule type" value="Genomic_DNA"/>
</dbReference>
<keyword evidence="5" id="KW-0812">Transmembrane</keyword>
<feature type="domain" description="FAD-binding" evidence="6">
    <location>
        <begin position="11"/>
        <end position="361"/>
    </location>
</feature>
<dbReference type="Gene3D" id="3.30.70.2450">
    <property type="match status" value="1"/>
</dbReference>
<reference evidence="7" key="1">
    <citation type="submission" date="2021-02" db="EMBL/GenBank/DDBJ databases">
        <title>Psilocybe cubensis genome.</title>
        <authorList>
            <person name="Mckernan K.J."/>
            <person name="Crawford S."/>
            <person name="Trippe A."/>
            <person name="Kane L.T."/>
            <person name="Mclaughlin S."/>
        </authorList>
    </citation>
    <scope>NUCLEOTIDE SEQUENCE [LARGE SCALE GENOMIC DNA]</scope>
    <source>
        <strain evidence="7">MGC-MH-2018</strain>
    </source>
</reference>
<keyword evidence="5" id="KW-0472">Membrane</keyword>
<evidence type="ECO:0000259" key="6">
    <source>
        <dbReference type="Pfam" id="PF01494"/>
    </source>
</evidence>
<keyword evidence="3" id="KW-0274">FAD</keyword>
<organism evidence="7">
    <name type="scientific">Psilocybe cubensis</name>
    <name type="common">Psychedelic mushroom</name>
    <name type="synonym">Stropharia cubensis</name>
    <dbReference type="NCBI Taxonomy" id="181762"/>
    <lineage>
        <taxon>Eukaryota</taxon>
        <taxon>Fungi</taxon>
        <taxon>Dikarya</taxon>
        <taxon>Basidiomycota</taxon>
        <taxon>Agaricomycotina</taxon>
        <taxon>Agaricomycetes</taxon>
        <taxon>Agaricomycetidae</taxon>
        <taxon>Agaricales</taxon>
        <taxon>Agaricineae</taxon>
        <taxon>Strophariaceae</taxon>
        <taxon>Psilocybe</taxon>
    </lineage>
</organism>
<evidence type="ECO:0000256" key="3">
    <source>
        <dbReference type="ARBA" id="ARBA00022827"/>
    </source>
</evidence>
<dbReference type="PANTHER" id="PTHR43004">
    <property type="entry name" value="TRK SYSTEM POTASSIUM UPTAKE PROTEIN"/>
    <property type="match status" value="1"/>
</dbReference>
<gene>
    <name evidence="7" type="ORF">JR316_013274</name>
</gene>
<dbReference type="Gene3D" id="3.50.50.60">
    <property type="entry name" value="FAD/NAD(P)-binding domain"/>
    <property type="match status" value="1"/>
</dbReference>
<dbReference type="GO" id="GO:0016709">
    <property type="term" value="F:oxidoreductase activity, acting on paired donors, with incorporation or reduction of molecular oxygen, NAD(P)H as one donor, and incorporation of one atom of oxygen"/>
    <property type="evidence" value="ECO:0007669"/>
    <property type="project" value="UniProtKB-ARBA"/>
</dbReference>
<evidence type="ECO:0000256" key="4">
    <source>
        <dbReference type="ARBA" id="ARBA00023002"/>
    </source>
</evidence>
<sequence length="679" mass="75264">MSPTRSPNADAQILVVGAGPSGLILALSLMRHGVPVRIIEKSMKNRLGQRGAGITPRTLEVFESLGFVDEIIKRGIDVPTVRAYKMPEGVEILREFNMSPKLDSTPDKPYANFVMFGQDGLDRVLRSELEKLGCFVELGAELQALTQDDDKVHVKILHHKPDQSVHVEKTSYNWVVGADGARGVVRKQAGMSFVGQTTDLAFVLGDITIKTPLTHHWHLWGDISNILNILRPTDVAGVWSFMIGGRHFTGSEEIYTNEESLKAYFKAHTGTLQDIHIDKFLWISPYRISVRMVDTFQKGRILVTGDAGHVHSPAGGQGMNTGVQDSYNLGWKLALVAKGLAPPTLLETFNSERYPVVSEMLNITTKLWKQMEEDSSNEKGWNRTGDVHQLGVNYRGSPIVLSDGDTVATGPLPEDDSSYTIRPEGYVLPGDRAPDATGLYRVVDGYRRGPSTRLFKIFDATKHTVLTFADRTADSENIISALRMYDETLVRSILITMPGSGARIPADCITFEDSDGHAYNAYKGPGGLSGSFVIRPDGVVGARVAGPETLGRYFDAIFGKSNTRWSCKIQCTFLRTVLPMASALSPRFQQVFPPPMDDVYMDQMDLKTLYRFSWTCKELNDRVSGYMCRAFRPKNLFAPIFKPNEHLLFRLLQFKTGLVISGSTVLHFTCFSGPTQSVA</sequence>
<proteinExistence type="predicted"/>
<dbReference type="Pfam" id="PF01494">
    <property type="entry name" value="FAD_binding_3"/>
    <property type="match status" value="1"/>
</dbReference>
<evidence type="ECO:0000256" key="2">
    <source>
        <dbReference type="ARBA" id="ARBA00022630"/>
    </source>
</evidence>
<keyword evidence="5" id="KW-1133">Transmembrane helix</keyword>
<accession>A0A8H7XJS5</accession>
<evidence type="ECO:0000256" key="1">
    <source>
        <dbReference type="ARBA" id="ARBA00001974"/>
    </source>
</evidence>
<comment type="cofactor">
    <cofactor evidence="1">
        <name>FAD</name>
        <dbReference type="ChEBI" id="CHEBI:57692"/>
    </cofactor>
</comment>
<dbReference type="PRINTS" id="PR00420">
    <property type="entry name" value="RNGMNOXGNASE"/>
</dbReference>
<dbReference type="InterPro" id="IPR036188">
    <property type="entry name" value="FAD/NAD-bd_sf"/>
</dbReference>
<dbReference type="SUPFAM" id="SSF51905">
    <property type="entry name" value="FAD/NAD(P)-binding domain"/>
    <property type="match status" value="1"/>
</dbReference>
<protein>
    <recommendedName>
        <fullName evidence="6">FAD-binding domain-containing protein</fullName>
    </recommendedName>
</protein>
<dbReference type="InterPro" id="IPR002938">
    <property type="entry name" value="FAD-bd"/>
</dbReference>
<evidence type="ECO:0000256" key="5">
    <source>
        <dbReference type="SAM" id="Phobius"/>
    </source>
</evidence>
<name>A0A8H7XJS5_PSICU</name>
<evidence type="ECO:0000313" key="7">
    <source>
        <dbReference type="EMBL" id="KAG5161862.1"/>
    </source>
</evidence>
<dbReference type="GO" id="GO:0071949">
    <property type="term" value="F:FAD binding"/>
    <property type="evidence" value="ECO:0007669"/>
    <property type="project" value="InterPro"/>
</dbReference>
<dbReference type="Gene3D" id="3.40.30.120">
    <property type="match status" value="1"/>
</dbReference>
<dbReference type="InterPro" id="IPR050641">
    <property type="entry name" value="RIFMO-like"/>
</dbReference>